<comment type="caution">
    <text evidence="1">The sequence shown here is derived from an EMBL/GenBank/DDBJ whole genome shotgun (WGS) entry which is preliminary data.</text>
</comment>
<reference evidence="1 2" key="1">
    <citation type="journal article" date="2019" name="Sci. Rep.">
        <title>Orb-weaving spider Araneus ventricosus genome elucidates the spidroin gene catalogue.</title>
        <authorList>
            <person name="Kono N."/>
            <person name="Nakamura H."/>
            <person name="Ohtoshi R."/>
            <person name="Moran D.A.P."/>
            <person name="Shinohara A."/>
            <person name="Yoshida Y."/>
            <person name="Fujiwara M."/>
            <person name="Mori M."/>
            <person name="Tomita M."/>
            <person name="Arakawa K."/>
        </authorList>
    </citation>
    <scope>NUCLEOTIDE SEQUENCE [LARGE SCALE GENOMIC DNA]</scope>
</reference>
<proteinExistence type="predicted"/>
<keyword evidence="2" id="KW-1185">Reference proteome</keyword>
<evidence type="ECO:0000313" key="1">
    <source>
        <dbReference type="EMBL" id="GBO35428.1"/>
    </source>
</evidence>
<name>A0A4Y2WFP0_ARAVE</name>
<dbReference type="EMBL" id="BGPR01059400">
    <property type="protein sequence ID" value="GBO35428.1"/>
    <property type="molecule type" value="Genomic_DNA"/>
</dbReference>
<protein>
    <submittedName>
        <fullName evidence="1">Uncharacterized protein</fullName>
    </submittedName>
</protein>
<gene>
    <name evidence="1" type="ORF">AVEN_49042_1</name>
</gene>
<evidence type="ECO:0000313" key="2">
    <source>
        <dbReference type="Proteomes" id="UP000499080"/>
    </source>
</evidence>
<accession>A0A4Y2WFP0</accession>
<dbReference type="Proteomes" id="UP000499080">
    <property type="component" value="Unassembled WGS sequence"/>
</dbReference>
<sequence>MLSIQCTRATDLYSANLAPKAVTIASIASMKKENEKMKILDDTIHSLKISNSQNLEDFKLAESNITSAHQRTCWRIELFHFKFQRKKKNIKMTSFLKAQRPPEALTALGPAAAKIHLTRSEKHKGILKNT</sequence>
<dbReference type="AlphaFoldDB" id="A0A4Y2WFP0"/>
<organism evidence="1 2">
    <name type="scientific">Araneus ventricosus</name>
    <name type="common">Orbweaver spider</name>
    <name type="synonym">Epeira ventricosa</name>
    <dbReference type="NCBI Taxonomy" id="182803"/>
    <lineage>
        <taxon>Eukaryota</taxon>
        <taxon>Metazoa</taxon>
        <taxon>Ecdysozoa</taxon>
        <taxon>Arthropoda</taxon>
        <taxon>Chelicerata</taxon>
        <taxon>Arachnida</taxon>
        <taxon>Araneae</taxon>
        <taxon>Araneomorphae</taxon>
        <taxon>Entelegynae</taxon>
        <taxon>Araneoidea</taxon>
        <taxon>Araneidae</taxon>
        <taxon>Araneus</taxon>
    </lineage>
</organism>